<dbReference type="Proteomes" id="UP000293874">
    <property type="component" value="Unassembled WGS sequence"/>
</dbReference>
<dbReference type="InterPro" id="IPR051257">
    <property type="entry name" value="Diverse_CBS-Domain"/>
</dbReference>
<feature type="domain" description="CBS" evidence="3">
    <location>
        <begin position="7"/>
        <end position="64"/>
    </location>
</feature>
<keyword evidence="5" id="KW-1185">Reference proteome</keyword>
<evidence type="ECO:0000313" key="5">
    <source>
        <dbReference type="Proteomes" id="UP000293874"/>
    </source>
</evidence>
<dbReference type="Gene3D" id="3.10.580.10">
    <property type="entry name" value="CBS-domain"/>
    <property type="match status" value="2"/>
</dbReference>
<evidence type="ECO:0000256" key="2">
    <source>
        <dbReference type="PROSITE-ProRule" id="PRU00703"/>
    </source>
</evidence>
<dbReference type="SUPFAM" id="SSF54631">
    <property type="entry name" value="CBS-domain pair"/>
    <property type="match status" value="1"/>
</dbReference>
<dbReference type="PANTHER" id="PTHR43080:SF2">
    <property type="entry name" value="CBS DOMAIN-CONTAINING PROTEIN"/>
    <property type="match status" value="1"/>
</dbReference>
<evidence type="ECO:0000313" key="4">
    <source>
        <dbReference type="EMBL" id="RZS72050.1"/>
    </source>
</evidence>
<keyword evidence="1 2" id="KW-0129">CBS domain</keyword>
<dbReference type="PANTHER" id="PTHR43080">
    <property type="entry name" value="CBS DOMAIN-CONTAINING PROTEIN CBSX3, MITOCHONDRIAL"/>
    <property type="match status" value="1"/>
</dbReference>
<dbReference type="EMBL" id="SGXA01000002">
    <property type="protein sequence ID" value="RZS72050.1"/>
    <property type="molecule type" value="Genomic_DNA"/>
</dbReference>
<evidence type="ECO:0000259" key="3">
    <source>
        <dbReference type="PROSITE" id="PS51371"/>
    </source>
</evidence>
<gene>
    <name evidence="4" type="ORF">EV199_3965</name>
</gene>
<dbReference type="RefSeq" id="WP_225979984.1">
    <property type="nucleotide sequence ID" value="NZ_CP042431.1"/>
</dbReference>
<accession>A0A4Q7MY42</accession>
<reference evidence="4 5" key="1">
    <citation type="submission" date="2019-02" db="EMBL/GenBank/DDBJ databases">
        <title>Genomic Encyclopedia of Type Strains, Phase IV (KMG-IV): sequencing the most valuable type-strain genomes for metagenomic binning, comparative biology and taxonomic classification.</title>
        <authorList>
            <person name="Goeker M."/>
        </authorList>
    </citation>
    <scope>NUCLEOTIDE SEQUENCE [LARGE SCALE GENOMIC DNA]</scope>
    <source>
        <strain evidence="4 5">DSM 18116</strain>
    </source>
</reference>
<protein>
    <submittedName>
        <fullName evidence="4">CBS domain-containing protein</fullName>
    </submittedName>
</protein>
<dbReference type="AlphaFoldDB" id="A0A4Q7MY42"/>
<dbReference type="InterPro" id="IPR046342">
    <property type="entry name" value="CBS_dom_sf"/>
</dbReference>
<name>A0A4Q7MY42_9BACT</name>
<organism evidence="4 5">
    <name type="scientific">Pseudobacter ginsenosidimutans</name>
    <dbReference type="NCBI Taxonomy" id="661488"/>
    <lineage>
        <taxon>Bacteria</taxon>
        <taxon>Pseudomonadati</taxon>
        <taxon>Bacteroidota</taxon>
        <taxon>Chitinophagia</taxon>
        <taxon>Chitinophagales</taxon>
        <taxon>Chitinophagaceae</taxon>
        <taxon>Pseudobacter</taxon>
    </lineage>
</organism>
<comment type="caution">
    <text evidence="4">The sequence shown here is derived from an EMBL/GenBank/DDBJ whole genome shotgun (WGS) entry which is preliminary data.</text>
</comment>
<feature type="domain" description="CBS" evidence="3">
    <location>
        <begin position="65"/>
        <end position="124"/>
    </location>
</feature>
<dbReference type="Pfam" id="PF00571">
    <property type="entry name" value="CBS"/>
    <property type="match status" value="2"/>
</dbReference>
<sequence length="219" mass="24933">MLNKELISSAIPSLNPGDTVFQAMELMQEFHVAQLPVVAEDKYLGMASEDDLMDKDELAQLLQFANYFSRISARAGSHFLESVQMANEHNLSIVPVTEKDGEFIGVITVSDLLKQLGKTTGANEPGGIIVLEMEQRNFSFSEISKLIETNDAQITQLNTHWDSNSSAFYVTIKVSKFEISDIIATFQRYEYQVKYYFGEELYENELRSNYDHLMNYLNI</sequence>
<dbReference type="PROSITE" id="PS51371">
    <property type="entry name" value="CBS"/>
    <property type="match status" value="2"/>
</dbReference>
<evidence type="ECO:0000256" key="1">
    <source>
        <dbReference type="ARBA" id="ARBA00023122"/>
    </source>
</evidence>
<proteinExistence type="predicted"/>
<dbReference type="InterPro" id="IPR000644">
    <property type="entry name" value="CBS_dom"/>
</dbReference>
<dbReference type="SMART" id="SM00116">
    <property type="entry name" value="CBS"/>
    <property type="match status" value="2"/>
</dbReference>